<keyword evidence="5" id="KW-0699">rRNA-binding</keyword>
<comment type="caution">
    <text evidence="7">The sequence shown here is derived from an EMBL/GenBank/DDBJ whole genome shotgun (WGS) entry which is preliminary data.</text>
</comment>
<dbReference type="InterPro" id="IPR013005">
    <property type="entry name" value="Ribosomal_uL4-like"/>
</dbReference>
<name>A0A2G9YRA5_9BACT</name>
<dbReference type="GO" id="GO:0003735">
    <property type="term" value="F:structural constituent of ribosome"/>
    <property type="evidence" value="ECO:0007669"/>
    <property type="project" value="InterPro"/>
</dbReference>
<dbReference type="HAMAP" id="MF_01328_B">
    <property type="entry name" value="Ribosomal_uL4_B"/>
    <property type="match status" value="1"/>
</dbReference>
<dbReference type="InterPro" id="IPR002136">
    <property type="entry name" value="Ribosomal_uL4"/>
</dbReference>
<dbReference type="Proteomes" id="UP000231567">
    <property type="component" value="Unassembled WGS sequence"/>
</dbReference>
<comment type="subunit">
    <text evidence="5">Part of the 50S ribosomal subunit.</text>
</comment>
<dbReference type="GO" id="GO:0005840">
    <property type="term" value="C:ribosome"/>
    <property type="evidence" value="ECO:0007669"/>
    <property type="project" value="UniProtKB-KW"/>
</dbReference>
<keyword evidence="3 5" id="KW-0687">Ribonucleoprotein</keyword>
<evidence type="ECO:0000256" key="3">
    <source>
        <dbReference type="ARBA" id="ARBA00023274"/>
    </source>
</evidence>
<gene>
    <name evidence="5" type="primary">rplD</name>
    <name evidence="7" type="ORF">COX39_01750</name>
</gene>
<evidence type="ECO:0000313" key="7">
    <source>
        <dbReference type="EMBL" id="PIP21702.1"/>
    </source>
</evidence>
<evidence type="ECO:0000313" key="8">
    <source>
        <dbReference type="Proteomes" id="UP000231567"/>
    </source>
</evidence>
<dbReference type="AlphaFoldDB" id="A0A2G9YRA5"/>
<evidence type="ECO:0000256" key="1">
    <source>
        <dbReference type="ARBA" id="ARBA00010528"/>
    </source>
</evidence>
<protein>
    <recommendedName>
        <fullName evidence="4 5">Large ribosomal subunit protein uL4</fullName>
    </recommendedName>
</protein>
<evidence type="ECO:0000256" key="6">
    <source>
        <dbReference type="SAM" id="MobiDB-lite"/>
    </source>
</evidence>
<evidence type="ECO:0000256" key="5">
    <source>
        <dbReference type="HAMAP-Rule" id="MF_01328"/>
    </source>
</evidence>
<keyword evidence="2 5" id="KW-0689">Ribosomal protein</keyword>
<dbReference type="EMBL" id="PCRM01000025">
    <property type="protein sequence ID" value="PIP21702.1"/>
    <property type="molecule type" value="Genomic_DNA"/>
</dbReference>
<dbReference type="GO" id="GO:1990904">
    <property type="term" value="C:ribonucleoprotein complex"/>
    <property type="evidence" value="ECO:0007669"/>
    <property type="project" value="UniProtKB-KW"/>
</dbReference>
<proteinExistence type="inferred from homology"/>
<dbReference type="Pfam" id="PF00573">
    <property type="entry name" value="Ribosomal_L4"/>
    <property type="match status" value="1"/>
</dbReference>
<dbReference type="GO" id="GO:0019843">
    <property type="term" value="F:rRNA binding"/>
    <property type="evidence" value="ECO:0007669"/>
    <property type="project" value="UniProtKB-UniRule"/>
</dbReference>
<dbReference type="PANTHER" id="PTHR10746">
    <property type="entry name" value="50S RIBOSOMAL PROTEIN L4"/>
    <property type="match status" value="1"/>
</dbReference>
<comment type="similarity">
    <text evidence="1 5">Belongs to the universal ribosomal protein uL4 family.</text>
</comment>
<reference evidence="7 8" key="1">
    <citation type="submission" date="2017-09" db="EMBL/GenBank/DDBJ databases">
        <title>Depth-based differentiation of microbial function through sediment-hosted aquifers and enrichment of novel symbionts in the deep terrestrial subsurface.</title>
        <authorList>
            <person name="Probst A.J."/>
            <person name="Ladd B."/>
            <person name="Jarett J.K."/>
            <person name="Geller-Mcgrath D.E."/>
            <person name="Sieber C.M."/>
            <person name="Emerson J.B."/>
            <person name="Anantharaman K."/>
            <person name="Thomas B.C."/>
            <person name="Malmstrom R."/>
            <person name="Stieglmeier M."/>
            <person name="Klingl A."/>
            <person name="Woyke T."/>
            <person name="Ryan C.M."/>
            <person name="Banfield J.F."/>
        </authorList>
    </citation>
    <scope>NUCLEOTIDE SEQUENCE [LARGE SCALE GENOMIC DNA]</scope>
    <source>
        <strain evidence="7">CG23_combo_of_CG06-09_8_20_14_all_40_13</strain>
    </source>
</reference>
<comment type="function">
    <text evidence="5">Forms part of the polypeptide exit tunnel.</text>
</comment>
<evidence type="ECO:0000256" key="2">
    <source>
        <dbReference type="ARBA" id="ARBA00022980"/>
    </source>
</evidence>
<sequence>MQISLLNNKGQKKGKLELPKEIFEISAKDVLISSEIRRILANLRTAQAKTKKRGQVSGGGRKPYRQKGTGRARAGSIRSPLWRGGGIIFGPSGRENFSLKTPKKQIQKALLAVLSEKAKTGQLIVVDKFAITTFKTKEFLQILQKLPIAENSTILLVLAQFDEKLIKSASNLNYLQIIFVSNLNIFDLLKYDFVVMDKLTLEYLISIFQGKK</sequence>
<accession>A0A2G9YRA5</accession>
<keyword evidence="5" id="KW-0694">RNA-binding</keyword>
<feature type="region of interest" description="Disordered" evidence="6">
    <location>
        <begin position="50"/>
        <end position="75"/>
    </location>
</feature>
<dbReference type="Gene3D" id="3.40.1370.10">
    <property type="match status" value="1"/>
</dbReference>
<dbReference type="PANTHER" id="PTHR10746:SF6">
    <property type="entry name" value="LARGE RIBOSOMAL SUBUNIT PROTEIN UL4M"/>
    <property type="match status" value="1"/>
</dbReference>
<dbReference type="InterPro" id="IPR023574">
    <property type="entry name" value="Ribosomal_uL4_dom_sf"/>
</dbReference>
<evidence type="ECO:0000256" key="4">
    <source>
        <dbReference type="ARBA" id="ARBA00035244"/>
    </source>
</evidence>
<dbReference type="NCBIfam" id="TIGR03953">
    <property type="entry name" value="rplD_bact"/>
    <property type="match status" value="1"/>
</dbReference>
<dbReference type="GO" id="GO:0006412">
    <property type="term" value="P:translation"/>
    <property type="evidence" value="ECO:0007669"/>
    <property type="project" value="UniProtKB-UniRule"/>
</dbReference>
<comment type="function">
    <text evidence="5">One of the primary rRNA binding proteins, this protein initially binds near the 5'-end of the 23S rRNA. It is important during the early stages of 50S assembly. It makes multiple contacts with different domains of the 23S rRNA in the assembled 50S subunit and ribosome.</text>
</comment>
<organism evidence="7 8">
    <name type="scientific">Candidatus Nealsonbacteria bacterium CG23_combo_of_CG06-09_8_20_14_all_40_13</name>
    <dbReference type="NCBI Taxonomy" id="1974724"/>
    <lineage>
        <taxon>Bacteria</taxon>
        <taxon>Candidatus Nealsoniibacteriota</taxon>
    </lineage>
</organism>
<dbReference type="SUPFAM" id="SSF52166">
    <property type="entry name" value="Ribosomal protein L4"/>
    <property type="match status" value="1"/>
</dbReference>